<dbReference type="AlphaFoldDB" id="A0A9R1XHI2"/>
<evidence type="ECO:0000313" key="3">
    <source>
        <dbReference type="Proteomes" id="UP000235145"/>
    </source>
</evidence>
<dbReference type="PROSITE" id="PS50096">
    <property type="entry name" value="IQ"/>
    <property type="match status" value="1"/>
</dbReference>
<protein>
    <recommendedName>
        <fullName evidence="4">Non-specific serine/threonine protein kinase</fullName>
    </recommendedName>
</protein>
<proteinExistence type="predicted"/>
<feature type="signal peptide" evidence="1">
    <location>
        <begin position="1"/>
        <end position="24"/>
    </location>
</feature>
<organism evidence="2 3">
    <name type="scientific">Lactuca sativa</name>
    <name type="common">Garden lettuce</name>
    <dbReference type="NCBI Taxonomy" id="4236"/>
    <lineage>
        <taxon>Eukaryota</taxon>
        <taxon>Viridiplantae</taxon>
        <taxon>Streptophyta</taxon>
        <taxon>Embryophyta</taxon>
        <taxon>Tracheophyta</taxon>
        <taxon>Spermatophyta</taxon>
        <taxon>Magnoliopsida</taxon>
        <taxon>eudicotyledons</taxon>
        <taxon>Gunneridae</taxon>
        <taxon>Pentapetalae</taxon>
        <taxon>asterids</taxon>
        <taxon>campanulids</taxon>
        <taxon>Asterales</taxon>
        <taxon>Asteraceae</taxon>
        <taxon>Cichorioideae</taxon>
        <taxon>Cichorieae</taxon>
        <taxon>Lactucinae</taxon>
        <taxon>Lactuca</taxon>
    </lineage>
</organism>
<comment type="caution">
    <text evidence="2">The sequence shown here is derived from an EMBL/GenBank/DDBJ whole genome shotgun (WGS) entry which is preliminary data.</text>
</comment>
<name>A0A9R1XHI2_LACSA</name>
<evidence type="ECO:0000256" key="1">
    <source>
        <dbReference type="SAM" id="SignalP"/>
    </source>
</evidence>
<evidence type="ECO:0000313" key="2">
    <source>
        <dbReference type="EMBL" id="KAJ0208097.1"/>
    </source>
</evidence>
<evidence type="ECO:0008006" key="4">
    <source>
        <dbReference type="Google" id="ProtNLM"/>
    </source>
</evidence>
<feature type="chain" id="PRO_5040182268" description="Non-specific serine/threonine protein kinase" evidence="1">
    <location>
        <begin position="25"/>
        <end position="139"/>
    </location>
</feature>
<keyword evidence="1" id="KW-0732">Signal</keyword>
<dbReference type="Proteomes" id="UP000235145">
    <property type="component" value="Unassembled WGS sequence"/>
</dbReference>
<accession>A0A9R1XHI2</accession>
<gene>
    <name evidence="2" type="ORF">LSAT_V11C500237450</name>
</gene>
<dbReference type="Gene3D" id="1.10.510.10">
    <property type="entry name" value="Transferase(Phosphotransferase) domain 1"/>
    <property type="match status" value="1"/>
</dbReference>
<keyword evidence="3" id="KW-1185">Reference proteome</keyword>
<sequence>MVMNKVGVMTWSLWAILPWQGLKSATKKQKYDKICEKKVSTPIEWSMKIIFNLFIISLTFDQKPNYGFLKLLFRDLLTGEGFDFDYVFDWVILKHHQSEKNKPHMVVVVSIQTKLRAMVPRDEFRRRRNKAATIVQGLP</sequence>
<reference evidence="2 3" key="1">
    <citation type="journal article" date="2017" name="Nat. Commun.">
        <title>Genome assembly with in vitro proximity ligation data and whole-genome triplication in lettuce.</title>
        <authorList>
            <person name="Reyes-Chin-Wo S."/>
            <person name="Wang Z."/>
            <person name="Yang X."/>
            <person name="Kozik A."/>
            <person name="Arikit S."/>
            <person name="Song C."/>
            <person name="Xia L."/>
            <person name="Froenicke L."/>
            <person name="Lavelle D.O."/>
            <person name="Truco M.J."/>
            <person name="Xia R."/>
            <person name="Zhu S."/>
            <person name="Xu C."/>
            <person name="Xu H."/>
            <person name="Xu X."/>
            <person name="Cox K."/>
            <person name="Korf I."/>
            <person name="Meyers B.C."/>
            <person name="Michelmore R.W."/>
        </authorList>
    </citation>
    <scope>NUCLEOTIDE SEQUENCE [LARGE SCALE GENOMIC DNA]</scope>
    <source>
        <strain evidence="3">cv. Salinas</strain>
        <tissue evidence="2">Seedlings</tissue>
    </source>
</reference>
<dbReference type="EMBL" id="NBSK02000005">
    <property type="protein sequence ID" value="KAJ0208097.1"/>
    <property type="molecule type" value="Genomic_DNA"/>
</dbReference>